<proteinExistence type="predicted"/>
<dbReference type="EMBL" id="FNAO01000011">
    <property type="protein sequence ID" value="SDF10093.1"/>
    <property type="molecule type" value="Genomic_DNA"/>
</dbReference>
<keyword evidence="1" id="KW-0732">Signal</keyword>
<sequence length="84" mass="9011">MKAISTLFFVLIFGALALANTETDGKINSIEMGIVLGSGTDSISSASQTKVGTENGLARLYKFQNARVKKALTFDTKHSTAKWV</sequence>
<organism evidence="2 3">
    <name type="scientific">Pricia antarctica</name>
    <dbReference type="NCBI Taxonomy" id="641691"/>
    <lineage>
        <taxon>Bacteria</taxon>
        <taxon>Pseudomonadati</taxon>
        <taxon>Bacteroidota</taxon>
        <taxon>Flavobacteriia</taxon>
        <taxon>Flavobacteriales</taxon>
        <taxon>Flavobacteriaceae</taxon>
        <taxon>Pricia</taxon>
    </lineage>
</organism>
<dbReference type="AlphaFoldDB" id="A0A1G7IBU3"/>
<dbReference type="RefSeq" id="WP_091873692.1">
    <property type="nucleotide sequence ID" value="NZ_FNAO01000011.1"/>
</dbReference>
<gene>
    <name evidence="2" type="ORF">SAMN05421636_11187</name>
</gene>
<dbReference type="Proteomes" id="UP000199109">
    <property type="component" value="Unassembled WGS sequence"/>
</dbReference>
<accession>A0A1G7IBU3</accession>
<name>A0A1G7IBU3_9FLAO</name>
<feature type="signal peptide" evidence="1">
    <location>
        <begin position="1"/>
        <end position="19"/>
    </location>
</feature>
<protein>
    <submittedName>
        <fullName evidence="2">Uncharacterized protein</fullName>
    </submittedName>
</protein>
<feature type="chain" id="PRO_5011735455" evidence="1">
    <location>
        <begin position="20"/>
        <end position="84"/>
    </location>
</feature>
<keyword evidence="3" id="KW-1185">Reference proteome</keyword>
<evidence type="ECO:0000256" key="1">
    <source>
        <dbReference type="SAM" id="SignalP"/>
    </source>
</evidence>
<dbReference type="OrthoDB" id="1179532at2"/>
<evidence type="ECO:0000313" key="3">
    <source>
        <dbReference type="Proteomes" id="UP000199109"/>
    </source>
</evidence>
<evidence type="ECO:0000313" key="2">
    <source>
        <dbReference type="EMBL" id="SDF10093.1"/>
    </source>
</evidence>
<reference evidence="2 3" key="1">
    <citation type="submission" date="2016-10" db="EMBL/GenBank/DDBJ databases">
        <authorList>
            <person name="de Groot N.N."/>
        </authorList>
    </citation>
    <scope>NUCLEOTIDE SEQUENCE [LARGE SCALE GENOMIC DNA]</scope>
    <source>
        <strain evidence="2 3">DSM 23421</strain>
    </source>
</reference>